<dbReference type="EMBL" id="KZ155840">
    <property type="protein sequence ID" value="OUS41688.1"/>
    <property type="molecule type" value="Genomic_DNA"/>
</dbReference>
<gene>
    <name evidence="2" type="ORF">BE221DRAFT_202283</name>
</gene>
<feature type="region of interest" description="Disordered" evidence="1">
    <location>
        <begin position="138"/>
        <end position="166"/>
    </location>
</feature>
<sequence length="166" mass="18181">MTRPSSNHAGRILRNTSQEGWIAGIDDADEISSERAEFADDCSPRASRLIHCDSALICIDAATRHSCVFALDGNAKNSTVVGEAFLKHSTRVEEDLDVEKRRTQSYARGLSNHFNVLCKQIFSGNIQGYIDVRMKEVTEAKPSTASPRPAEPKGCSKGARGRTVED</sequence>
<evidence type="ECO:0000256" key="1">
    <source>
        <dbReference type="SAM" id="MobiDB-lite"/>
    </source>
</evidence>
<name>A0A1Y5HWM4_OSTTA</name>
<proteinExistence type="predicted"/>
<reference evidence="2" key="1">
    <citation type="submission" date="2017-04" db="EMBL/GenBank/DDBJ databases">
        <title>Population genomics of picophytoplankton unveils novel chromosome hypervariability.</title>
        <authorList>
            <consortium name="DOE Joint Genome Institute"/>
            <person name="Blanc-Mathieu R."/>
            <person name="Krasovec M."/>
            <person name="Hebrard M."/>
            <person name="Yau S."/>
            <person name="Desgranges E."/>
            <person name="Martin J."/>
            <person name="Schackwitz W."/>
            <person name="Kuo A."/>
            <person name="Salin G."/>
            <person name="Donnadieu C."/>
            <person name="Desdevises Y."/>
            <person name="Sanchez-Ferandin S."/>
            <person name="Moreau H."/>
            <person name="Rivals E."/>
            <person name="Grigoriev I.V."/>
            <person name="Grimsley N."/>
            <person name="Eyre-Walker A."/>
            <person name="Piganeau G."/>
        </authorList>
    </citation>
    <scope>NUCLEOTIDE SEQUENCE [LARGE SCALE GENOMIC DNA]</scope>
    <source>
        <strain evidence="2">RCC 1115</strain>
    </source>
</reference>
<dbReference type="Proteomes" id="UP000195557">
    <property type="component" value="Unassembled WGS sequence"/>
</dbReference>
<accession>A0A1Y5HWM4</accession>
<evidence type="ECO:0000313" key="2">
    <source>
        <dbReference type="EMBL" id="OUS41688.1"/>
    </source>
</evidence>
<dbReference type="AlphaFoldDB" id="A0A1Y5HWM4"/>
<protein>
    <submittedName>
        <fullName evidence="2">Uncharacterized protein</fullName>
    </submittedName>
</protein>
<organism evidence="2">
    <name type="scientific">Ostreococcus tauri</name>
    <name type="common">Marine green alga</name>
    <dbReference type="NCBI Taxonomy" id="70448"/>
    <lineage>
        <taxon>Eukaryota</taxon>
        <taxon>Viridiplantae</taxon>
        <taxon>Chlorophyta</taxon>
        <taxon>Mamiellophyceae</taxon>
        <taxon>Mamiellales</taxon>
        <taxon>Bathycoccaceae</taxon>
        <taxon>Ostreococcus</taxon>
    </lineage>
</organism>